<dbReference type="RefSeq" id="WP_134719206.1">
    <property type="nucleotide sequence ID" value="NZ_SDKM01000025.1"/>
</dbReference>
<sequence length="131" mass="13930">MTTPTQPDPACDANQLLTLAEAADLIGKHLCTVKDWRAAGRWPNAVQDATGRRTWRVPASDLVDAGDLEPHQVREVAPTLAAARESRLVGTLREEIAQLRAELSAALAVASERDRTIALLESVLGAKGAAA</sequence>
<feature type="coiled-coil region" evidence="1">
    <location>
        <begin position="82"/>
        <end position="109"/>
    </location>
</feature>
<protein>
    <recommendedName>
        <fullName evidence="4">DNA-binding protein</fullName>
    </recommendedName>
</protein>
<dbReference type="OrthoDB" id="3782095at2"/>
<evidence type="ECO:0000256" key="1">
    <source>
        <dbReference type="SAM" id="Coils"/>
    </source>
</evidence>
<keyword evidence="3" id="KW-1185">Reference proteome</keyword>
<evidence type="ECO:0008006" key="4">
    <source>
        <dbReference type="Google" id="ProtNLM"/>
    </source>
</evidence>
<organism evidence="2 3">
    <name type="scientific">Nocardioides guangzhouensis</name>
    <dbReference type="NCBI Taxonomy" id="2497878"/>
    <lineage>
        <taxon>Bacteria</taxon>
        <taxon>Bacillati</taxon>
        <taxon>Actinomycetota</taxon>
        <taxon>Actinomycetes</taxon>
        <taxon>Propionibacteriales</taxon>
        <taxon>Nocardioidaceae</taxon>
        <taxon>Nocardioides</taxon>
    </lineage>
</organism>
<dbReference type="EMBL" id="SDKM01000025">
    <property type="protein sequence ID" value="RYP84244.1"/>
    <property type="molecule type" value="Genomic_DNA"/>
</dbReference>
<accession>A0A4Q4ZAV2</accession>
<evidence type="ECO:0000313" key="3">
    <source>
        <dbReference type="Proteomes" id="UP000295198"/>
    </source>
</evidence>
<comment type="caution">
    <text evidence="2">The sequence shown here is derived from an EMBL/GenBank/DDBJ whole genome shotgun (WGS) entry which is preliminary data.</text>
</comment>
<proteinExistence type="predicted"/>
<evidence type="ECO:0000313" key="2">
    <source>
        <dbReference type="EMBL" id="RYP84244.1"/>
    </source>
</evidence>
<name>A0A4Q4ZAV2_9ACTN</name>
<dbReference type="AlphaFoldDB" id="A0A4Q4ZAV2"/>
<reference evidence="2 3" key="1">
    <citation type="submission" date="2019-01" db="EMBL/GenBank/DDBJ databases">
        <title>Nocardioides guangzhouensis sp. nov., an actinobacterium isolated from soil.</title>
        <authorList>
            <person name="Fu Y."/>
            <person name="Cai Y."/>
            <person name="Lin Z."/>
            <person name="Chen P."/>
        </authorList>
    </citation>
    <scope>NUCLEOTIDE SEQUENCE [LARGE SCALE GENOMIC DNA]</scope>
    <source>
        <strain evidence="2 3">130</strain>
    </source>
</reference>
<dbReference type="Proteomes" id="UP000295198">
    <property type="component" value="Unassembled WGS sequence"/>
</dbReference>
<keyword evidence="1" id="KW-0175">Coiled coil</keyword>
<gene>
    <name evidence="2" type="ORF">EKO23_16420</name>
</gene>